<dbReference type="RefSeq" id="WP_149599884.1">
    <property type="nucleotide sequence ID" value="NZ_VTUU01000003.1"/>
</dbReference>
<name>A0A5B0VK74_9GAMM</name>
<reference evidence="3 4" key="1">
    <citation type="submission" date="2019-08" db="EMBL/GenBank/DDBJ databases">
        <title>Marinobacter ZYF650 sp. nov., a marine bacterium isolated from seawater of the Mariana trench.</title>
        <authorList>
            <person name="Ahmad W."/>
        </authorList>
    </citation>
    <scope>NUCLEOTIDE SEQUENCE [LARGE SCALE GENOMIC DNA]</scope>
    <source>
        <strain evidence="3 4">ZYF650</strain>
    </source>
</reference>
<evidence type="ECO:0000259" key="2">
    <source>
        <dbReference type="Pfam" id="PF03061"/>
    </source>
</evidence>
<keyword evidence="1" id="KW-0378">Hydrolase</keyword>
<dbReference type="SUPFAM" id="SSF54637">
    <property type="entry name" value="Thioesterase/thiol ester dehydrase-isomerase"/>
    <property type="match status" value="1"/>
</dbReference>
<dbReference type="InterPro" id="IPR003736">
    <property type="entry name" value="PAAI_dom"/>
</dbReference>
<dbReference type="Pfam" id="PF03061">
    <property type="entry name" value="4HBT"/>
    <property type="match status" value="1"/>
</dbReference>
<dbReference type="EMBL" id="VTUU01000003">
    <property type="protein sequence ID" value="KAA1174319.1"/>
    <property type="molecule type" value="Genomic_DNA"/>
</dbReference>
<evidence type="ECO:0000313" key="4">
    <source>
        <dbReference type="Proteomes" id="UP000323161"/>
    </source>
</evidence>
<proteinExistence type="predicted"/>
<evidence type="ECO:0000256" key="1">
    <source>
        <dbReference type="ARBA" id="ARBA00022801"/>
    </source>
</evidence>
<dbReference type="Proteomes" id="UP000323161">
    <property type="component" value="Unassembled WGS sequence"/>
</dbReference>
<accession>A0A5B0VK74</accession>
<dbReference type="AlphaFoldDB" id="A0A5B0VK74"/>
<dbReference type="GO" id="GO:0016289">
    <property type="term" value="F:acyl-CoA hydrolase activity"/>
    <property type="evidence" value="ECO:0007669"/>
    <property type="project" value="UniProtKB-ARBA"/>
</dbReference>
<dbReference type="CDD" id="cd03443">
    <property type="entry name" value="PaaI_thioesterase"/>
    <property type="match status" value="1"/>
</dbReference>
<dbReference type="InterPro" id="IPR006683">
    <property type="entry name" value="Thioestr_dom"/>
</dbReference>
<feature type="domain" description="Thioesterase" evidence="2">
    <location>
        <begin position="48"/>
        <end position="125"/>
    </location>
</feature>
<keyword evidence="4" id="KW-1185">Reference proteome</keyword>
<dbReference type="NCBIfam" id="TIGR00369">
    <property type="entry name" value="unchar_dom_1"/>
    <property type="match status" value="1"/>
</dbReference>
<dbReference type="Gene3D" id="3.10.129.10">
    <property type="entry name" value="Hotdog Thioesterase"/>
    <property type="match status" value="1"/>
</dbReference>
<gene>
    <name evidence="3" type="ORF">FWJ25_08765</name>
</gene>
<dbReference type="InterPro" id="IPR029069">
    <property type="entry name" value="HotDog_dom_sf"/>
</dbReference>
<protein>
    <submittedName>
        <fullName evidence="3">PaaI family thioesterase</fullName>
    </submittedName>
</protein>
<organism evidence="3 4">
    <name type="scientific">Marinobacter salinexigens</name>
    <dbReference type="NCBI Taxonomy" id="2919747"/>
    <lineage>
        <taxon>Bacteria</taxon>
        <taxon>Pseudomonadati</taxon>
        <taxon>Pseudomonadota</taxon>
        <taxon>Gammaproteobacteria</taxon>
        <taxon>Pseudomonadales</taxon>
        <taxon>Marinobacteraceae</taxon>
        <taxon>Marinobacter</taxon>
    </lineage>
</organism>
<comment type="caution">
    <text evidence="3">The sequence shown here is derived from an EMBL/GenBank/DDBJ whole genome shotgun (WGS) entry which is preliminary data.</text>
</comment>
<sequence>MSEQQGHITSAKDLTGFHNLLGYHHESWTEGETVIALEVRPEHLNLAGVIHGGVLTALMDIVMADSGTYCPYPGRRRKALTLTMTTTFTGQCSGGVIRATGRKRAGGKRIFNSTGEIHDQDGNLLAIAEGTFRIRSGSEGPEGVPI</sequence>
<evidence type="ECO:0000313" key="3">
    <source>
        <dbReference type="EMBL" id="KAA1174319.1"/>
    </source>
</evidence>